<evidence type="ECO:0000313" key="2">
    <source>
        <dbReference type="Proteomes" id="UP000814033"/>
    </source>
</evidence>
<accession>A0ACB8RFF2</accession>
<proteinExistence type="predicted"/>
<dbReference type="EMBL" id="MU276070">
    <property type="protein sequence ID" value="KAI0042353.1"/>
    <property type="molecule type" value="Genomic_DNA"/>
</dbReference>
<gene>
    <name evidence="1" type="ORF">FA95DRAFT_1564411</name>
</gene>
<reference evidence="1" key="1">
    <citation type="submission" date="2021-02" db="EMBL/GenBank/DDBJ databases">
        <authorList>
            <consortium name="DOE Joint Genome Institute"/>
            <person name="Ahrendt S."/>
            <person name="Looney B.P."/>
            <person name="Miyauchi S."/>
            <person name="Morin E."/>
            <person name="Drula E."/>
            <person name="Courty P.E."/>
            <person name="Chicoki N."/>
            <person name="Fauchery L."/>
            <person name="Kohler A."/>
            <person name="Kuo A."/>
            <person name="Labutti K."/>
            <person name="Pangilinan J."/>
            <person name="Lipzen A."/>
            <person name="Riley R."/>
            <person name="Andreopoulos W."/>
            <person name="He G."/>
            <person name="Johnson J."/>
            <person name="Barry K.W."/>
            <person name="Grigoriev I.V."/>
            <person name="Nagy L."/>
            <person name="Hibbett D."/>
            <person name="Henrissat B."/>
            <person name="Matheny P.B."/>
            <person name="Labbe J."/>
            <person name="Martin F."/>
        </authorList>
    </citation>
    <scope>NUCLEOTIDE SEQUENCE</scope>
    <source>
        <strain evidence="1">FP105234-sp</strain>
    </source>
</reference>
<protein>
    <submittedName>
        <fullName evidence="1">Uncharacterized protein</fullName>
    </submittedName>
</protein>
<organism evidence="1 2">
    <name type="scientific">Auriscalpium vulgare</name>
    <dbReference type="NCBI Taxonomy" id="40419"/>
    <lineage>
        <taxon>Eukaryota</taxon>
        <taxon>Fungi</taxon>
        <taxon>Dikarya</taxon>
        <taxon>Basidiomycota</taxon>
        <taxon>Agaricomycotina</taxon>
        <taxon>Agaricomycetes</taxon>
        <taxon>Russulales</taxon>
        <taxon>Auriscalpiaceae</taxon>
        <taxon>Auriscalpium</taxon>
    </lineage>
</organism>
<dbReference type="Proteomes" id="UP000814033">
    <property type="component" value="Unassembled WGS sequence"/>
</dbReference>
<reference evidence="1" key="2">
    <citation type="journal article" date="2022" name="New Phytol.">
        <title>Evolutionary transition to the ectomycorrhizal habit in the genomes of a hyperdiverse lineage of mushroom-forming fungi.</title>
        <authorList>
            <person name="Looney B."/>
            <person name="Miyauchi S."/>
            <person name="Morin E."/>
            <person name="Drula E."/>
            <person name="Courty P.E."/>
            <person name="Kohler A."/>
            <person name="Kuo A."/>
            <person name="LaButti K."/>
            <person name="Pangilinan J."/>
            <person name="Lipzen A."/>
            <person name="Riley R."/>
            <person name="Andreopoulos W."/>
            <person name="He G."/>
            <person name="Johnson J."/>
            <person name="Nolan M."/>
            <person name="Tritt A."/>
            <person name="Barry K.W."/>
            <person name="Grigoriev I.V."/>
            <person name="Nagy L.G."/>
            <person name="Hibbett D."/>
            <person name="Henrissat B."/>
            <person name="Matheny P.B."/>
            <person name="Labbe J."/>
            <person name="Martin F.M."/>
        </authorList>
    </citation>
    <scope>NUCLEOTIDE SEQUENCE</scope>
    <source>
        <strain evidence="1">FP105234-sp</strain>
    </source>
</reference>
<sequence length="214" mass="23649">MEFLAANLARIRVLRLYFTDAAQLHALCAPAPPPCFLRNVRQPLARRRHGPSTYGPPTRPVWRLRRRAGAAPPAEDGLRVGRQRHRAASKSCARVSRPAEIRLTDGLESRGRARRLSRNAGKIRPRTTSAPRPGPPVAFYSSLTEGSRISTIGGVAYTDQDGHDTMSLPLGWAAMLECVDPPQSTGETTSLREERHLGERFKGDTSWQLLGEKP</sequence>
<name>A0ACB8RFF2_9AGAM</name>
<keyword evidence="2" id="KW-1185">Reference proteome</keyword>
<comment type="caution">
    <text evidence="1">The sequence shown here is derived from an EMBL/GenBank/DDBJ whole genome shotgun (WGS) entry which is preliminary data.</text>
</comment>
<evidence type="ECO:0000313" key="1">
    <source>
        <dbReference type="EMBL" id="KAI0042353.1"/>
    </source>
</evidence>